<proteinExistence type="inferred from homology"/>
<evidence type="ECO:0000256" key="2">
    <source>
        <dbReference type="ARBA" id="ARBA00006411"/>
    </source>
</evidence>
<comment type="caution">
    <text evidence="5">The sequence shown here is derived from an EMBL/GenBank/DDBJ whole genome shotgun (WGS) entry which is preliminary data.</text>
</comment>
<gene>
    <name evidence="5" type="ORF">HGA15_02020</name>
</gene>
<evidence type="ECO:0000313" key="6">
    <source>
        <dbReference type="Proteomes" id="UP000570678"/>
    </source>
</evidence>
<keyword evidence="3" id="KW-0963">Cytoplasm</keyword>
<keyword evidence="6" id="KW-1185">Reference proteome</keyword>
<reference evidence="5 6" key="1">
    <citation type="submission" date="2020-04" db="EMBL/GenBank/DDBJ databases">
        <title>MicrobeNet Type strains.</title>
        <authorList>
            <person name="Nicholson A.C."/>
        </authorList>
    </citation>
    <scope>NUCLEOTIDE SEQUENCE [LARGE SCALE GENOMIC DNA]</scope>
    <source>
        <strain evidence="5 6">JCM 3332</strain>
    </source>
</reference>
<dbReference type="AlphaFoldDB" id="A0A846Y6X5"/>
<comment type="subcellular location">
    <subcellularLocation>
        <location evidence="1">Cytoplasm</location>
    </subcellularLocation>
</comment>
<accession>A0A846Y6X5</accession>
<organism evidence="5 6">
    <name type="scientific">Nocardia flavorosea</name>
    <dbReference type="NCBI Taxonomy" id="53429"/>
    <lineage>
        <taxon>Bacteria</taxon>
        <taxon>Bacillati</taxon>
        <taxon>Actinomycetota</taxon>
        <taxon>Actinomycetes</taxon>
        <taxon>Mycobacteriales</taxon>
        <taxon>Nocardiaceae</taxon>
        <taxon>Nocardia</taxon>
    </lineage>
</organism>
<keyword evidence="4" id="KW-0143">Chaperone</keyword>
<evidence type="ECO:0000256" key="4">
    <source>
        <dbReference type="ARBA" id="ARBA00023186"/>
    </source>
</evidence>
<dbReference type="Pfam" id="PF14011">
    <property type="entry name" value="ESX-1_EspG"/>
    <property type="match status" value="1"/>
</dbReference>
<evidence type="ECO:0000256" key="1">
    <source>
        <dbReference type="ARBA" id="ARBA00004496"/>
    </source>
</evidence>
<sequence length="267" mass="27687">MRTLGNDALLVLAEQLDIQTLPNVLGAGPQQDSYDDWHTARDSAVADLRAGGIIDPYGDVESDLAQALYILAKPERELLARSYGGQPGTRVCVALRAGRCALAVRAGADFEIGTLWSDGTADSLTTPILSALPACAPADVAAFSAPTSELANGLDNAEDTGGFADAFYALGAAEREATILGAAFGSCFAVTEIVARASADGIITRARGSVVVYDTDRGRVVAAPMVTPDQQVWTTVTSGTGHRVTQAVATLLEGLPGGRWLTPSHSD</sequence>
<evidence type="ECO:0000313" key="5">
    <source>
        <dbReference type="EMBL" id="NKY54953.1"/>
    </source>
</evidence>
<protein>
    <submittedName>
        <fullName evidence="5">ESX secretion-associated protein EspG</fullName>
    </submittedName>
</protein>
<dbReference type="Proteomes" id="UP000570678">
    <property type="component" value="Unassembled WGS sequence"/>
</dbReference>
<name>A0A846Y6X5_9NOCA</name>
<dbReference type="RefSeq" id="WP_062970666.1">
    <property type="nucleotide sequence ID" value="NZ_JAAXOT010000001.1"/>
</dbReference>
<dbReference type="EMBL" id="JAAXOT010000001">
    <property type="protein sequence ID" value="NKY54953.1"/>
    <property type="molecule type" value="Genomic_DNA"/>
</dbReference>
<evidence type="ECO:0000256" key="3">
    <source>
        <dbReference type="ARBA" id="ARBA00022490"/>
    </source>
</evidence>
<comment type="similarity">
    <text evidence="2">Belongs to the EspG family.</text>
</comment>
<dbReference type="InterPro" id="IPR025734">
    <property type="entry name" value="EspG"/>
</dbReference>